<organism evidence="1 2">
    <name type="scientific">Didymella rabiei</name>
    <name type="common">Chickpea ascochyta blight fungus</name>
    <name type="synonym">Mycosphaerella rabiei</name>
    <dbReference type="NCBI Taxonomy" id="5454"/>
    <lineage>
        <taxon>Eukaryota</taxon>
        <taxon>Fungi</taxon>
        <taxon>Dikarya</taxon>
        <taxon>Ascomycota</taxon>
        <taxon>Pezizomycotina</taxon>
        <taxon>Dothideomycetes</taxon>
        <taxon>Pleosporomycetidae</taxon>
        <taxon>Pleosporales</taxon>
        <taxon>Pleosporineae</taxon>
        <taxon>Didymellaceae</taxon>
        <taxon>Ascochyta</taxon>
    </lineage>
</organism>
<dbReference type="OrthoDB" id="2141514at2759"/>
<dbReference type="Proteomes" id="UP000076837">
    <property type="component" value="Unassembled WGS sequence"/>
</dbReference>
<reference evidence="1 2" key="1">
    <citation type="journal article" date="2016" name="Sci. Rep.">
        <title>Draft genome sequencing and secretome analysis of fungal phytopathogen Ascochyta rabiei provides insight into the necrotrophic effector repertoire.</title>
        <authorList>
            <person name="Verma S."/>
            <person name="Gazara R.K."/>
            <person name="Nizam S."/>
            <person name="Parween S."/>
            <person name="Chattopadhyay D."/>
            <person name="Verma P.K."/>
        </authorList>
    </citation>
    <scope>NUCLEOTIDE SEQUENCE [LARGE SCALE GENOMIC DNA]</scope>
    <source>
        <strain evidence="1 2">ArDII</strain>
    </source>
</reference>
<dbReference type="EMBL" id="JYNV01000124">
    <property type="protein sequence ID" value="KZM25563.1"/>
    <property type="molecule type" value="Genomic_DNA"/>
</dbReference>
<accession>A0A163I1P2</accession>
<name>A0A163I1P2_DIDRA</name>
<protein>
    <submittedName>
        <fullName evidence="1">Uncharacterized protein</fullName>
    </submittedName>
</protein>
<proteinExistence type="predicted"/>
<sequence length="277" mass="28756">MDGLTFFNLTSTIMAAIASYRPPHNTIAISLATRQVSGTGPYAPKTTSSPLLPSHTIYQPSNLSGATESTPVIIWGNNACTSTASDPYKDLNEELASWGAMVFACGPSAPVLSLLESHASFENIDTAKLGMLGTSCESSALYAAAENPLVLSLAVLDVKPAVSSAETRALAANATKPVFWFSAGAAGFAPLDRNRGGARADFDAVARGVPAWYGALPGADGEVLDEGSAGKMGRAGRFWAQWMVEGNQTASGFFVDAAGAESEGWTVARKGMDVLVL</sequence>
<comment type="caution">
    <text evidence="1">The sequence shown here is derived from an EMBL/GenBank/DDBJ whole genome shotgun (WGS) entry which is preliminary data.</text>
</comment>
<dbReference type="STRING" id="5454.A0A163I1P2"/>
<gene>
    <name evidence="1" type="ORF">ST47_g3243</name>
</gene>
<keyword evidence="2" id="KW-1185">Reference proteome</keyword>
<evidence type="ECO:0000313" key="1">
    <source>
        <dbReference type="EMBL" id="KZM25563.1"/>
    </source>
</evidence>
<evidence type="ECO:0000313" key="2">
    <source>
        <dbReference type="Proteomes" id="UP000076837"/>
    </source>
</evidence>
<dbReference type="Gene3D" id="3.40.50.1820">
    <property type="entry name" value="alpha/beta hydrolase"/>
    <property type="match status" value="1"/>
</dbReference>
<dbReference type="InterPro" id="IPR029058">
    <property type="entry name" value="AB_hydrolase_fold"/>
</dbReference>
<dbReference type="AlphaFoldDB" id="A0A163I1P2"/>